<dbReference type="AlphaFoldDB" id="A0A4Z2CV90"/>
<dbReference type="PANTHER" id="PTHR23179:SF27">
    <property type="entry name" value="RHO GTPASE ACTIVATING PROTEIN AT 71E, ISOFORM D"/>
    <property type="match status" value="1"/>
</dbReference>
<dbReference type="PROSITE" id="PS50238">
    <property type="entry name" value="RHOGAP"/>
    <property type="match status" value="1"/>
</dbReference>
<sequence length="568" mass="63910">MTHMPLFENIRKCVSRRHGLSRRVTRVLFNVKINESFKSQNVPSQIRDLLVYIAREGVAVTDLFRRPGNPQDMKKIISDLEAGRPIKWTDYNFYTLANIAKRYLLHIEGGILGPESEEKLLSTLDIPDDQARIEAMHSVIVSQSKPVQQLLALLFGIWFRMIYHTEVNAMSVEAVAKSVAGSVFPSCTTTPRKVERASKVMEYLITGFASADLFSRELIEYFTLETKTSISRVEKFKYEFRFPKDVPREKSVRLFVRMLLEEGRKHGFHLINDDTGEFDLMNAPIQQTSEKRTCVTTAPIGKTVVNLDPLKTHDLPNPISTGNNADHPSTNFKLPSSQPDGNRGHDTKIKSAAYRTPSSQSVCFNSVKRRQLERLQKRSDWFLSPPAGLRSSTGLMHLNPNAIGTVHGFTSQVQNKLNAAQNNDRNLRNYPVAVSTEPNSSSDLDSTSLMDIELSDDMTAISDYNQHVSRINVHNDDVDVNDIGQLVFSAPERIWNCHSDVYKSSTLTTGCKRHSHALGLPERIATTIPPTASSSPNWPQLLPPTTDYSIKGSSIQPVIEEKENYPEV</sequence>
<dbReference type="OrthoDB" id="9994905at2759"/>
<dbReference type="Pfam" id="PF00620">
    <property type="entry name" value="RhoGAP"/>
    <property type="match status" value="1"/>
</dbReference>
<evidence type="ECO:0000259" key="2">
    <source>
        <dbReference type="PROSITE" id="PS50238"/>
    </source>
</evidence>
<reference evidence="3 4" key="1">
    <citation type="submission" date="2019-03" db="EMBL/GenBank/DDBJ databases">
        <title>An improved genome assembly of the fluke Schistosoma japonicum.</title>
        <authorList>
            <person name="Hu W."/>
            <person name="Luo F."/>
            <person name="Yin M."/>
            <person name="Mo X."/>
            <person name="Sun C."/>
            <person name="Wu Q."/>
            <person name="Zhu B."/>
            <person name="Xiang M."/>
            <person name="Wang J."/>
            <person name="Wang Y."/>
            <person name="Zhang T."/>
            <person name="Xu B."/>
            <person name="Zheng H."/>
            <person name="Feng Z."/>
        </authorList>
    </citation>
    <scope>NUCLEOTIDE SEQUENCE [LARGE SCALE GENOMIC DNA]</scope>
    <source>
        <strain evidence="3">HuSjv2</strain>
        <tissue evidence="3">Worms</tissue>
    </source>
</reference>
<feature type="compositionally biased region" description="Polar residues" evidence="1">
    <location>
        <begin position="320"/>
        <end position="340"/>
    </location>
</feature>
<dbReference type="PANTHER" id="PTHR23179">
    <property type="entry name" value="T-CELL ACTIVATION RHO GTPASE ACTIVATING PROTEIN-RELATED"/>
    <property type="match status" value="1"/>
</dbReference>
<evidence type="ECO:0000313" key="4">
    <source>
        <dbReference type="Proteomes" id="UP000311919"/>
    </source>
</evidence>
<dbReference type="CDD" id="cd00159">
    <property type="entry name" value="RhoGAP"/>
    <property type="match status" value="1"/>
</dbReference>
<proteinExistence type="predicted"/>
<dbReference type="Proteomes" id="UP000311919">
    <property type="component" value="Unassembled WGS sequence"/>
</dbReference>
<feature type="domain" description="Rho-GAP" evidence="2">
    <location>
        <begin position="31"/>
        <end position="212"/>
    </location>
</feature>
<dbReference type="Gene3D" id="1.10.555.10">
    <property type="entry name" value="Rho GTPase activation protein"/>
    <property type="match status" value="1"/>
</dbReference>
<evidence type="ECO:0000313" key="3">
    <source>
        <dbReference type="EMBL" id="TNN08028.1"/>
    </source>
</evidence>
<accession>A0A4Z2CV90</accession>
<dbReference type="InterPro" id="IPR008936">
    <property type="entry name" value="Rho_GTPase_activation_prot"/>
</dbReference>
<organism evidence="3 4">
    <name type="scientific">Schistosoma japonicum</name>
    <name type="common">Blood fluke</name>
    <dbReference type="NCBI Taxonomy" id="6182"/>
    <lineage>
        <taxon>Eukaryota</taxon>
        <taxon>Metazoa</taxon>
        <taxon>Spiralia</taxon>
        <taxon>Lophotrochozoa</taxon>
        <taxon>Platyhelminthes</taxon>
        <taxon>Trematoda</taxon>
        <taxon>Digenea</taxon>
        <taxon>Strigeidida</taxon>
        <taxon>Schistosomatoidea</taxon>
        <taxon>Schistosomatidae</taxon>
        <taxon>Schistosoma</taxon>
    </lineage>
</organism>
<dbReference type="SMART" id="SM00324">
    <property type="entry name" value="RhoGAP"/>
    <property type="match status" value="1"/>
</dbReference>
<feature type="region of interest" description="Disordered" evidence="1">
    <location>
        <begin position="320"/>
        <end position="348"/>
    </location>
</feature>
<dbReference type="GO" id="GO:0005096">
    <property type="term" value="F:GTPase activator activity"/>
    <property type="evidence" value="ECO:0007669"/>
    <property type="project" value="TreeGrafter"/>
</dbReference>
<evidence type="ECO:0000256" key="1">
    <source>
        <dbReference type="SAM" id="MobiDB-lite"/>
    </source>
</evidence>
<dbReference type="EMBL" id="SKCS01000416">
    <property type="protein sequence ID" value="TNN08028.1"/>
    <property type="molecule type" value="Genomic_DNA"/>
</dbReference>
<dbReference type="InterPro" id="IPR000198">
    <property type="entry name" value="RhoGAP_dom"/>
</dbReference>
<dbReference type="GO" id="GO:0007165">
    <property type="term" value="P:signal transduction"/>
    <property type="evidence" value="ECO:0007669"/>
    <property type="project" value="InterPro"/>
</dbReference>
<gene>
    <name evidence="3" type="ORF">EWB00_007320</name>
</gene>
<keyword evidence="4" id="KW-1185">Reference proteome</keyword>
<dbReference type="SUPFAM" id="SSF48350">
    <property type="entry name" value="GTPase activation domain, GAP"/>
    <property type="match status" value="1"/>
</dbReference>
<name>A0A4Z2CV90_SCHJA</name>
<comment type="caution">
    <text evidence="3">The sequence shown here is derived from an EMBL/GenBank/DDBJ whole genome shotgun (WGS) entry which is preliminary data.</text>
</comment>
<protein>
    <submittedName>
        <fullName evidence="3">Rho GTPase-activating protein isoform 1</fullName>
    </submittedName>
</protein>